<protein>
    <recommendedName>
        <fullName evidence="3">Restriction endonuclease</fullName>
    </recommendedName>
</protein>
<evidence type="ECO:0008006" key="3">
    <source>
        <dbReference type="Google" id="ProtNLM"/>
    </source>
</evidence>
<sequence>MTGSKARSLQTHGNNSRVYVPVMRHIFNGKFAPGVTVIEFTLDEVRQACADLGIQARNAADVIYRMRARTKLPAEVLAAGFYILRQVGRGKYRLEQGESTIMDVPDHAIIDALDITPLPVRRLFPEKLSEIDEQGLLAVISYCKLLDHFTSLQVYRLRSHVRKSVAGIGQAELDEIDVGVALRDDEIPVIFPIEAKAADEAVNRVQISAMVQYCREYFPGHEVRPLAIKLDYASVIHFLEFNDAVEPAELKILRSGGYRLQLSEKQRMAFERTGDAIAVKIAASEKQQGELL</sequence>
<reference evidence="1" key="1">
    <citation type="submission" date="2022-09" db="EMBL/GenBank/DDBJ databases">
        <title>Genomic of Burkholderia gladioli.</title>
        <authorList>
            <person name="Wu H."/>
        </authorList>
    </citation>
    <scope>NUCLEOTIDE SEQUENCE</scope>
    <source>
        <strain evidence="1">ZN-S4</strain>
    </source>
</reference>
<gene>
    <name evidence="1" type="ORF">NYZ96_18635</name>
</gene>
<evidence type="ECO:0000313" key="1">
    <source>
        <dbReference type="EMBL" id="UWX70175.1"/>
    </source>
</evidence>
<proteinExistence type="predicted"/>
<name>A0AB38TQJ6_BURGA</name>
<dbReference type="EMBL" id="CP104214">
    <property type="protein sequence ID" value="UWX70175.1"/>
    <property type="molecule type" value="Genomic_DNA"/>
</dbReference>
<dbReference type="RefSeq" id="WP_186054545.1">
    <property type="nucleotide sequence ID" value="NZ_CADEWR010000003.1"/>
</dbReference>
<dbReference type="AlphaFoldDB" id="A0AB38TQJ6"/>
<evidence type="ECO:0000313" key="2">
    <source>
        <dbReference type="Proteomes" id="UP001059745"/>
    </source>
</evidence>
<organism evidence="1 2">
    <name type="scientific">Burkholderia gladioli</name>
    <name type="common">Pseudomonas marginata</name>
    <name type="synonym">Phytomonas marginata</name>
    <dbReference type="NCBI Taxonomy" id="28095"/>
    <lineage>
        <taxon>Bacteria</taxon>
        <taxon>Pseudomonadati</taxon>
        <taxon>Pseudomonadota</taxon>
        <taxon>Betaproteobacteria</taxon>
        <taxon>Burkholderiales</taxon>
        <taxon>Burkholderiaceae</taxon>
        <taxon>Burkholderia</taxon>
    </lineage>
</organism>
<accession>A0AB38TQJ6</accession>
<dbReference type="Proteomes" id="UP001059745">
    <property type="component" value="Chromosome 1"/>
</dbReference>